<dbReference type="Gene3D" id="3.30.420.10">
    <property type="entry name" value="Ribonuclease H-like superfamily/Ribonuclease H"/>
    <property type="match status" value="1"/>
</dbReference>
<dbReference type="STRING" id="1661398.A0A482W664"/>
<feature type="non-terminal residue" evidence="1">
    <location>
        <position position="1"/>
    </location>
</feature>
<name>A0A482W664_ASBVE</name>
<feature type="non-terminal residue" evidence="1">
    <location>
        <position position="129"/>
    </location>
</feature>
<dbReference type="Proteomes" id="UP000292052">
    <property type="component" value="Unassembled WGS sequence"/>
</dbReference>
<sequence>LKENLLHPYHIQRVQSLSPNDFPPRRFCRWFQRKITDNPLFHATILMTDECCFTRDGILNYHNTHYWMNSQYRFSVNIWAGIVGTQLIGPYVLPRRLTGEAYLNFLQFNLPELLEEVPLNIRQNLWFMH</sequence>
<evidence type="ECO:0000313" key="1">
    <source>
        <dbReference type="EMBL" id="RZC40028.1"/>
    </source>
</evidence>
<evidence type="ECO:0008006" key="3">
    <source>
        <dbReference type="Google" id="ProtNLM"/>
    </source>
</evidence>
<dbReference type="GO" id="GO:0003676">
    <property type="term" value="F:nucleic acid binding"/>
    <property type="evidence" value="ECO:0007669"/>
    <property type="project" value="InterPro"/>
</dbReference>
<comment type="caution">
    <text evidence="1">The sequence shown here is derived from an EMBL/GenBank/DDBJ whole genome shotgun (WGS) entry which is preliminary data.</text>
</comment>
<evidence type="ECO:0000313" key="2">
    <source>
        <dbReference type="Proteomes" id="UP000292052"/>
    </source>
</evidence>
<protein>
    <recommendedName>
        <fullName evidence="3">DDE 3 domain containing protein</fullName>
    </recommendedName>
</protein>
<dbReference type="AlphaFoldDB" id="A0A482W664"/>
<keyword evidence="2" id="KW-1185">Reference proteome</keyword>
<proteinExistence type="predicted"/>
<accession>A0A482W664</accession>
<dbReference type="PANTHER" id="PTHR47326">
    <property type="entry name" value="TRANSPOSABLE ELEMENT TC3 TRANSPOSASE-LIKE PROTEIN"/>
    <property type="match status" value="1"/>
</dbReference>
<dbReference type="OrthoDB" id="6622349at2759"/>
<dbReference type="EMBL" id="QDEB01029613">
    <property type="protein sequence ID" value="RZC40028.1"/>
    <property type="molecule type" value="Genomic_DNA"/>
</dbReference>
<dbReference type="PANTHER" id="PTHR47326:SF1">
    <property type="entry name" value="HTH PSQ-TYPE DOMAIN-CONTAINING PROTEIN"/>
    <property type="match status" value="1"/>
</dbReference>
<reference evidence="1 2" key="1">
    <citation type="submission" date="2017-03" db="EMBL/GenBank/DDBJ databases">
        <title>Genome of the blue death feigning beetle - Asbolus verrucosus.</title>
        <authorList>
            <person name="Rider S.D."/>
        </authorList>
    </citation>
    <scope>NUCLEOTIDE SEQUENCE [LARGE SCALE GENOMIC DNA]</scope>
    <source>
        <strain evidence="1">Butters</strain>
        <tissue evidence="1">Head and leg muscle</tissue>
    </source>
</reference>
<organism evidence="1 2">
    <name type="scientific">Asbolus verrucosus</name>
    <name type="common">Desert ironclad beetle</name>
    <dbReference type="NCBI Taxonomy" id="1661398"/>
    <lineage>
        <taxon>Eukaryota</taxon>
        <taxon>Metazoa</taxon>
        <taxon>Ecdysozoa</taxon>
        <taxon>Arthropoda</taxon>
        <taxon>Hexapoda</taxon>
        <taxon>Insecta</taxon>
        <taxon>Pterygota</taxon>
        <taxon>Neoptera</taxon>
        <taxon>Endopterygota</taxon>
        <taxon>Coleoptera</taxon>
        <taxon>Polyphaga</taxon>
        <taxon>Cucujiformia</taxon>
        <taxon>Tenebrionidae</taxon>
        <taxon>Pimeliinae</taxon>
        <taxon>Asbolus</taxon>
    </lineage>
</organism>
<gene>
    <name evidence="1" type="ORF">BDFB_015094</name>
</gene>
<dbReference type="InterPro" id="IPR036397">
    <property type="entry name" value="RNaseH_sf"/>
</dbReference>